<feature type="non-terminal residue" evidence="1">
    <location>
        <position position="46"/>
    </location>
</feature>
<dbReference type="AlphaFoldDB" id="A0A9N9B299"/>
<evidence type="ECO:0000313" key="2">
    <source>
        <dbReference type="Proteomes" id="UP000789396"/>
    </source>
</evidence>
<dbReference type="Proteomes" id="UP000789396">
    <property type="component" value="Unassembled WGS sequence"/>
</dbReference>
<accession>A0A9N9B299</accession>
<proteinExistence type="predicted"/>
<reference evidence="1" key="1">
    <citation type="submission" date="2021-06" db="EMBL/GenBank/DDBJ databases">
        <authorList>
            <person name="Kallberg Y."/>
            <person name="Tangrot J."/>
            <person name="Rosling A."/>
        </authorList>
    </citation>
    <scope>NUCLEOTIDE SEQUENCE</scope>
    <source>
        <strain evidence="1">IN212</strain>
    </source>
</reference>
<name>A0A9N9B299_9GLOM</name>
<gene>
    <name evidence="1" type="ORF">RFULGI_LOCUS4736</name>
</gene>
<sequence length="46" mass="5458">MLRQWVLPLAFHYQKYQAVEKCQSCSVVLQDALNEKTKTWVVISFK</sequence>
<dbReference type="EMBL" id="CAJVPZ010004899">
    <property type="protein sequence ID" value="CAG8553156.1"/>
    <property type="molecule type" value="Genomic_DNA"/>
</dbReference>
<protein>
    <submittedName>
        <fullName evidence="1">9387_t:CDS:1</fullName>
    </submittedName>
</protein>
<comment type="caution">
    <text evidence="1">The sequence shown here is derived from an EMBL/GenBank/DDBJ whole genome shotgun (WGS) entry which is preliminary data.</text>
</comment>
<organism evidence="1 2">
    <name type="scientific">Racocetra fulgida</name>
    <dbReference type="NCBI Taxonomy" id="60492"/>
    <lineage>
        <taxon>Eukaryota</taxon>
        <taxon>Fungi</taxon>
        <taxon>Fungi incertae sedis</taxon>
        <taxon>Mucoromycota</taxon>
        <taxon>Glomeromycotina</taxon>
        <taxon>Glomeromycetes</taxon>
        <taxon>Diversisporales</taxon>
        <taxon>Gigasporaceae</taxon>
        <taxon>Racocetra</taxon>
    </lineage>
</organism>
<keyword evidence="2" id="KW-1185">Reference proteome</keyword>
<evidence type="ECO:0000313" key="1">
    <source>
        <dbReference type="EMBL" id="CAG8553156.1"/>
    </source>
</evidence>